<protein>
    <submittedName>
        <fullName evidence="1">Uncharacterized protein</fullName>
    </submittedName>
</protein>
<name>A0ABX0Q863_9GAMM</name>
<proteinExistence type="predicted"/>
<gene>
    <name evidence="1" type="ORF">HBF26_17850</name>
</gene>
<organism evidence="1 2">
    <name type="scientific">Luteibacter jiangsuensis</name>
    <dbReference type="NCBI Taxonomy" id="637577"/>
    <lineage>
        <taxon>Bacteria</taxon>
        <taxon>Pseudomonadati</taxon>
        <taxon>Pseudomonadota</taxon>
        <taxon>Gammaproteobacteria</taxon>
        <taxon>Lysobacterales</taxon>
        <taxon>Rhodanobacteraceae</taxon>
        <taxon>Luteibacter</taxon>
    </lineage>
</organism>
<keyword evidence="2" id="KW-1185">Reference proteome</keyword>
<sequence>MAMLFRPSVMHPGLPAEGILSAHRAIANEVWQIISGAMTTDAAAGTAKCRMSEEVVERALEKRGRHR</sequence>
<evidence type="ECO:0000313" key="2">
    <source>
        <dbReference type="Proteomes" id="UP001429601"/>
    </source>
</evidence>
<dbReference type="EMBL" id="JAAQQR010000011">
    <property type="protein sequence ID" value="NID06760.1"/>
    <property type="molecule type" value="Genomic_DNA"/>
</dbReference>
<reference evidence="1 2" key="1">
    <citation type="journal article" date="2011" name="Curr. Microbiol.">
        <title>Luteibacter jiangsuensis sp. nov.: a methamidophos-degrading bacterium isolated from a methamidophos-manufacturing factory.</title>
        <authorList>
            <person name="Wang L."/>
            <person name="Wang G.L."/>
            <person name="Li S.P."/>
            <person name="Jiang J.D."/>
        </authorList>
    </citation>
    <scope>NUCLEOTIDE SEQUENCE [LARGE SCALE GENOMIC DNA]</scope>
    <source>
        <strain evidence="1 2">CGMCC 1.10133</strain>
    </source>
</reference>
<comment type="caution">
    <text evidence="1">The sequence shown here is derived from an EMBL/GenBank/DDBJ whole genome shotgun (WGS) entry which is preliminary data.</text>
</comment>
<dbReference type="RefSeq" id="WP_167129401.1">
    <property type="nucleotide sequence ID" value="NZ_JAAQQR010000011.1"/>
</dbReference>
<accession>A0ABX0Q863</accession>
<evidence type="ECO:0000313" key="1">
    <source>
        <dbReference type="EMBL" id="NID06760.1"/>
    </source>
</evidence>
<dbReference type="Proteomes" id="UP001429601">
    <property type="component" value="Unassembled WGS sequence"/>
</dbReference>